<keyword evidence="2" id="KW-1185">Reference proteome</keyword>
<reference evidence="1" key="3">
    <citation type="submission" date="2025-09" db="UniProtKB">
        <authorList>
            <consortium name="Ensembl"/>
        </authorList>
    </citation>
    <scope>IDENTIFICATION</scope>
</reference>
<protein>
    <submittedName>
        <fullName evidence="1">Uncharacterized protein</fullName>
    </submittedName>
</protein>
<reference evidence="1 2" key="1">
    <citation type="submission" date="2020-06" db="EMBL/GenBank/DDBJ databases">
        <authorList>
            <consortium name="Wellcome Sanger Institute Data Sharing"/>
        </authorList>
    </citation>
    <scope>NUCLEOTIDE SEQUENCE [LARGE SCALE GENOMIC DNA]</scope>
</reference>
<sequence length="97" mass="10685">MIYQRQVISLIPASRTVTSSQTAHTHTHKHNGLTSCPPVYLCARLSIHVSPGGRSFPERSICLKQHSTPTKGNPSVELVLLHLSLRSSRFSLKASKL</sequence>
<dbReference type="Ensembl" id="ENSDCDT00010033579.1">
    <property type="protein sequence ID" value="ENSDCDP00010027117.1"/>
    <property type="gene ID" value="ENSDCDG00010017195.1"/>
</dbReference>
<dbReference type="AlphaFoldDB" id="A0AAY4C2D9"/>
<evidence type="ECO:0000313" key="1">
    <source>
        <dbReference type="Ensembl" id="ENSDCDP00010027117.1"/>
    </source>
</evidence>
<proteinExistence type="predicted"/>
<evidence type="ECO:0000313" key="2">
    <source>
        <dbReference type="Proteomes" id="UP000694580"/>
    </source>
</evidence>
<accession>A0AAY4C2D9</accession>
<name>A0AAY4C2D9_9TELE</name>
<organism evidence="1 2">
    <name type="scientific">Denticeps clupeoides</name>
    <name type="common">denticle herring</name>
    <dbReference type="NCBI Taxonomy" id="299321"/>
    <lineage>
        <taxon>Eukaryota</taxon>
        <taxon>Metazoa</taxon>
        <taxon>Chordata</taxon>
        <taxon>Craniata</taxon>
        <taxon>Vertebrata</taxon>
        <taxon>Euteleostomi</taxon>
        <taxon>Actinopterygii</taxon>
        <taxon>Neopterygii</taxon>
        <taxon>Teleostei</taxon>
        <taxon>Clupei</taxon>
        <taxon>Clupeiformes</taxon>
        <taxon>Denticipitoidei</taxon>
        <taxon>Denticipitidae</taxon>
        <taxon>Denticeps</taxon>
    </lineage>
</organism>
<reference evidence="1" key="2">
    <citation type="submission" date="2025-08" db="UniProtKB">
        <authorList>
            <consortium name="Ensembl"/>
        </authorList>
    </citation>
    <scope>IDENTIFICATION</scope>
</reference>
<dbReference type="Proteomes" id="UP000694580">
    <property type="component" value="Chromosome 15"/>
</dbReference>